<dbReference type="Gene3D" id="3.10.450.40">
    <property type="match status" value="1"/>
</dbReference>
<dbReference type="EMBL" id="CP039268">
    <property type="protein sequence ID" value="QGU33776.1"/>
    <property type="molecule type" value="Genomic_DNA"/>
</dbReference>
<sequence>MTPTATPRAVLLIALLGLVSLQVTADPEADHERARAARLRGEVRPIAEILRQIGAQVPGEVIGIELERGRRAGQPVWIYELKILTADGRRLEVEVDAQDGRILELEDDD</sequence>
<reference evidence="3 4" key="1">
    <citation type="submission" date="2019-12" db="EMBL/GenBank/DDBJ databases">
        <title>The complete genome of the thermophilic, anoxygenic phototrophic gammaproteobacterium Thermochromatium tepidum.</title>
        <authorList>
            <person name="Sattley W.M."/>
            <person name="Swingley W.D."/>
            <person name="Burchell B.M."/>
            <person name="Gurbani S.A."/>
            <person name="Kujawa C.M."/>
            <person name="Nuccio D.A."/>
            <person name="Schladweiler J."/>
            <person name="Shaffer K.N."/>
            <person name="Stokes L.M."/>
            <person name="Touchman J.W."/>
            <person name="Blankenship R.E."/>
            <person name="Madigan M.T."/>
        </authorList>
    </citation>
    <scope>NUCLEOTIDE SEQUENCE [LARGE SCALE GENOMIC DNA]</scope>
    <source>
        <strain evidence="3 4">ATCC 43061</strain>
    </source>
</reference>
<dbReference type="AlphaFoldDB" id="A0A6I6EEW5"/>
<name>A0A6I6EEW5_THETI</name>
<protein>
    <submittedName>
        <fullName evidence="3">Peptidase</fullName>
    </submittedName>
</protein>
<dbReference type="Pfam" id="PF03413">
    <property type="entry name" value="PepSY"/>
    <property type="match status" value="1"/>
</dbReference>
<accession>A0A6I6EEW5</accession>
<keyword evidence="4" id="KW-1185">Reference proteome</keyword>
<dbReference type="OrthoDB" id="5770914at2"/>
<evidence type="ECO:0000313" key="3">
    <source>
        <dbReference type="EMBL" id="QGU33776.1"/>
    </source>
</evidence>
<dbReference type="RefSeq" id="WP_153975964.1">
    <property type="nucleotide sequence ID" value="NZ_CP039268.1"/>
</dbReference>
<feature type="domain" description="PepSY" evidence="2">
    <location>
        <begin position="47"/>
        <end position="105"/>
    </location>
</feature>
<dbReference type="InterPro" id="IPR025711">
    <property type="entry name" value="PepSY"/>
</dbReference>
<evidence type="ECO:0000259" key="2">
    <source>
        <dbReference type="Pfam" id="PF03413"/>
    </source>
</evidence>
<evidence type="ECO:0000313" key="4">
    <source>
        <dbReference type="Proteomes" id="UP000426424"/>
    </source>
</evidence>
<keyword evidence="1" id="KW-0732">Signal</keyword>
<dbReference type="KEGG" id="ttp:E6P07_12815"/>
<evidence type="ECO:0000256" key="1">
    <source>
        <dbReference type="SAM" id="SignalP"/>
    </source>
</evidence>
<feature type="chain" id="PRO_5026241529" evidence="1">
    <location>
        <begin position="26"/>
        <end position="109"/>
    </location>
</feature>
<dbReference type="Proteomes" id="UP000426424">
    <property type="component" value="Chromosome"/>
</dbReference>
<gene>
    <name evidence="3" type="ORF">E6P07_12815</name>
</gene>
<feature type="signal peptide" evidence="1">
    <location>
        <begin position="1"/>
        <end position="25"/>
    </location>
</feature>
<organism evidence="3 4">
    <name type="scientific">Thermochromatium tepidum ATCC 43061</name>
    <dbReference type="NCBI Taxonomy" id="316276"/>
    <lineage>
        <taxon>Bacteria</taxon>
        <taxon>Pseudomonadati</taxon>
        <taxon>Pseudomonadota</taxon>
        <taxon>Gammaproteobacteria</taxon>
        <taxon>Chromatiales</taxon>
        <taxon>Chromatiaceae</taxon>
        <taxon>Thermochromatium</taxon>
    </lineage>
</organism>
<proteinExistence type="predicted"/>